<feature type="region of interest" description="Disordered" evidence="1">
    <location>
        <begin position="151"/>
        <end position="212"/>
    </location>
</feature>
<sequence>MHTNACALSSSAVVARSSLWGDAKRAAAALGFHFKYLPAKDKRSNFVFLMGTCHADRSFLTGRPTLKNYGSLKGQTDRQIDRRLCNSSSSSSLYEQALRSKAKTSPKHKESLKMNAAHDISHSTCAFDHNQPFLPTWSLLKHHIGQILQVDEENESSDSKQKQKPEGAGRLTDGHPQPSPATKNIHHLTIHEEHHGSERKTILLKERENERL</sequence>
<protein>
    <submittedName>
        <fullName evidence="2">Uncharacterized protein</fullName>
    </submittedName>
</protein>
<dbReference type="EMBL" id="JAUYZG010000011">
    <property type="protein sequence ID" value="KAK2894398.1"/>
    <property type="molecule type" value="Genomic_DNA"/>
</dbReference>
<dbReference type="Proteomes" id="UP001187343">
    <property type="component" value="Unassembled WGS sequence"/>
</dbReference>
<evidence type="ECO:0000313" key="3">
    <source>
        <dbReference type="Proteomes" id="UP001187343"/>
    </source>
</evidence>
<comment type="caution">
    <text evidence="2">The sequence shown here is derived from an EMBL/GenBank/DDBJ whole genome shotgun (WGS) entry which is preliminary data.</text>
</comment>
<name>A0AA88PMF2_9TELE</name>
<feature type="compositionally biased region" description="Basic and acidic residues" evidence="1">
    <location>
        <begin position="189"/>
        <end position="212"/>
    </location>
</feature>
<proteinExistence type="predicted"/>
<evidence type="ECO:0000256" key="1">
    <source>
        <dbReference type="SAM" id="MobiDB-lite"/>
    </source>
</evidence>
<dbReference type="AlphaFoldDB" id="A0AA88PMF2"/>
<organism evidence="2 3">
    <name type="scientific">Cirrhinus molitorella</name>
    <name type="common">mud carp</name>
    <dbReference type="NCBI Taxonomy" id="172907"/>
    <lineage>
        <taxon>Eukaryota</taxon>
        <taxon>Metazoa</taxon>
        <taxon>Chordata</taxon>
        <taxon>Craniata</taxon>
        <taxon>Vertebrata</taxon>
        <taxon>Euteleostomi</taxon>
        <taxon>Actinopterygii</taxon>
        <taxon>Neopterygii</taxon>
        <taxon>Teleostei</taxon>
        <taxon>Ostariophysi</taxon>
        <taxon>Cypriniformes</taxon>
        <taxon>Cyprinidae</taxon>
        <taxon>Labeoninae</taxon>
        <taxon>Labeonini</taxon>
        <taxon>Cirrhinus</taxon>
    </lineage>
</organism>
<keyword evidence="3" id="KW-1185">Reference proteome</keyword>
<feature type="compositionally biased region" description="Basic and acidic residues" evidence="1">
    <location>
        <begin position="157"/>
        <end position="167"/>
    </location>
</feature>
<accession>A0AA88PMF2</accession>
<reference evidence="2" key="1">
    <citation type="submission" date="2023-08" db="EMBL/GenBank/DDBJ databases">
        <title>Chromosome-level Genome Assembly of mud carp (Cirrhinus molitorella).</title>
        <authorList>
            <person name="Liu H."/>
        </authorList>
    </citation>
    <scope>NUCLEOTIDE SEQUENCE</scope>
    <source>
        <strain evidence="2">Prfri</strain>
        <tissue evidence="2">Muscle</tissue>
    </source>
</reference>
<evidence type="ECO:0000313" key="2">
    <source>
        <dbReference type="EMBL" id="KAK2894398.1"/>
    </source>
</evidence>
<gene>
    <name evidence="2" type="ORF">Q8A67_011627</name>
</gene>